<feature type="region of interest" description="Disordered" evidence="1">
    <location>
        <begin position="1"/>
        <end position="44"/>
    </location>
</feature>
<dbReference type="EMBL" id="FRAB01000010">
    <property type="protein sequence ID" value="SHJ93626.1"/>
    <property type="molecule type" value="Genomic_DNA"/>
</dbReference>
<dbReference type="RefSeq" id="WP_073428664.1">
    <property type="nucleotide sequence ID" value="NZ_CADFGY010000008.1"/>
</dbReference>
<sequence length="1016" mass="108534">MWPAETSSAAHGMAQSGDASPDDVSDAESDSSDEFSVLVRSDPDERTRRLHRLSEVGKRSNSPADVAALVRDAQALRSIAATHHPITSATRFSKEFVPADDNFKSNFSLLGRAVVQCEDAARAWQAAADHYQAAVEVASKISLPVRDIARLNEAVEECDAHVARLDIKGDVLRGILCVKREQTPFGEGYVRALELTIEPLRRALARCGTEELAALPLHDAPIEGLDVELRNIGASAHDLSKAIHRLAQEPAAPPPHDPSVEGMDVELPGVDADGRAPPPATERRVTALLKASPNQREALRARLLARCAELEKLTGDLTLALRGEFVQAPVVEAVVEAVVETVAETVAEPIAPEQEAAVEAAVEAVMGEPPEVARLVALQTGLAPLLARAEGATLSASANHEAAAQSVDGALEAIVAWHDAAEAYDDAAHTFDSATAEWSPEARETPEPQALHAQIRQGRATAITQMQTAVGAAFATLWRDIPQVLTGSRGGIGIGEPRAITGGSAEPFIEDLAGRCRALLALAEDSAFLRRATDIDVERLSTPFAALADFLDATKNRPADMHRLMSTADRIQQAAGLARGALTNAASALNDTLRAFLNLCSALRTELIRAAYATQQADVKSLCVRVATERQSGAARLQDILGELPDLLRDDAPASAIANPGDDAQFIGLARSLASRVDAYRETVLQLPPDAPETMVHERANTVLMLSGLAMSCRLTADLTECYGEAREAIGNAPLSRRAKVTHGFAERARAAGVNAGAVLGQCATLRLDLGAGTADQLAQILGSLASRSERQAECMRLSFDVLGRFADMHNRVHNLAGRPARDAGSYKFQSDALVSLNEDTVGKIREVHGRLTEQIDASKDQPGMAGGARVEQHVVDQLANSLEWRATLEVDTAQRQWMRVTLDALKAVVMDTGSNLPEDANDLLDLLNEDLSISTQGLLYYATETGDKDRCRALMQENVALGRGVQQCREQLESRQEAQRARHAAREAAAQQPSAAAGPSQPGKGKGNKGKAKRK</sequence>
<proteinExistence type="predicted"/>
<accession>A0A1M6NDE4</accession>
<feature type="compositionally biased region" description="Basic residues" evidence="1">
    <location>
        <begin position="1007"/>
        <end position="1016"/>
    </location>
</feature>
<feature type="compositionally biased region" description="Low complexity" evidence="1">
    <location>
        <begin position="988"/>
        <end position="1004"/>
    </location>
</feature>
<evidence type="ECO:0000313" key="2">
    <source>
        <dbReference type="EMBL" id="SHJ93626.1"/>
    </source>
</evidence>
<gene>
    <name evidence="2" type="ORF">SAMN05192548_10107</name>
</gene>
<protein>
    <submittedName>
        <fullName evidence="2">Uncharacterized protein</fullName>
    </submittedName>
</protein>
<feature type="compositionally biased region" description="Acidic residues" evidence="1">
    <location>
        <begin position="20"/>
        <end position="33"/>
    </location>
</feature>
<dbReference type="AlphaFoldDB" id="A0A1M6NDE4"/>
<evidence type="ECO:0000256" key="1">
    <source>
        <dbReference type="SAM" id="MobiDB-lite"/>
    </source>
</evidence>
<organism evidence="2 3">
    <name type="scientific">Paraburkholderia terricola</name>
    <dbReference type="NCBI Taxonomy" id="169427"/>
    <lineage>
        <taxon>Bacteria</taxon>
        <taxon>Pseudomonadati</taxon>
        <taxon>Pseudomonadota</taxon>
        <taxon>Betaproteobacteria</taxon>
        <taxon>Burkholderiales</taxon>
        <taxon>Burkholderiaceae</taxon>
        <taxon>Paraburkholderia</taxon>
    </lineage>
</organism>
<feature type="compositionally biased region" description="Basic and acidic residues" evidence="1">
    <location>
        <begin position="974"/>
        <end position="987"/>
    </location>
</feature>
<feature type="region of interest" description="Disordered" evidence="1">
    <location>
        <begin position="974"/>
        <end position="1016"/>
    </location>
</feature>
<dbReference type="Proteomes" id="UP000184395">
    <property type="component" value="Unassembled WGS sequence"/>
</dbReference>
<name>A0A1M6NDE4_9BURK</name>
<reference evidence="2 3" key="1">
    <citation type="submission" date="2016-11" db="EMBL/GenBank/DDBJ databases">
        <authorList>
            <person name="Jaros S."/>
            <person name="Januszkiewicz K."/>
            <person name="Wedrychowicz H."/>
        </authorList>
    </citation>
    <scope>NUCLEOTIDE SEQUENCE [LARGE SCALE GENOMIC DNA]</scope>
    <source>
        <strain evidence="2 3">LMG 20594</strain>
    </source>
</reference>
<evidence type="ECO:0000313" key="3">
    <source>
        <dbReference type="Proteomes" id="UP000184395"/>
    </source>
</evidence>